<keyword evidence="2" id="KW-0732">Signal</keyword>
<keyword evidence="1" id="KW-1133">Transmembrane helix</keyword>
<feature type="signal peptide" evidence="2">
    <location>
        <begin position="1"/>
        <end position="19"/>
    </location>
</feature>
<dbReference type="EMBL" id="MH155200">
    <property type="protein sequence ID" value="QGZ08869.1"/>
    <property type="molecule type" value="Genomic_DNA"/>
</dbReference>
<feature type="transmembrane region" description="Helical" evidence="1">
    <location>
        <begin position="21"/>
        <end position="45"/>
    </location>
</feature>
<feature type="transmembrane region" description="Helical" evidence="1">
    <location>
        <begin position="120"/>
        <end position="147"/>
    </location>
</feature>
<dbReference type="AlphaFoldDB" id="A0A6B9IQ61"/>
<gene>
    <name evidence="3" type="primary">ND6</name>
</gene>
<evidence type="ECO:0000313" key="3">
    <source>
        <dbReference type="EMBL" id="QGZ08869.1"/>
    </source>
</evidence>
<feature type="chain" id="PRO_5025531018" evidence="2">
    <location>
        <begin position="20"/>
        <end position="161"/>
    </location>
</feature>
<sequence length="161" mass="17986">METMLLLLSSFNLIMITLSSSPVPIMGMILLLCVITCFATTWIMMTPWFSFILFIIFVGALMVLFSYITSLASNETMTPPRHTSSLILILVVSVYILFTHQKLNFTQPPKISSSLILEKIFSSSIAPLNLSTMTFLLVTLIVCASISSFNKGPLRSKIFFK</sequence>
<feature type="transmembrane region" description="Helical" evidence="1">
    <location>
        <begin position="83"/>
        <end position="100"/>
    </location>
</feature>
<protein>
    <submittedName>
        <fullName evidence="3">NADH dehydrogenase subunit 6</fullName>
    </submittedName>
</protein>
<organism evidence="3">
    <name type="scientific">Neelus murinus</name>
    <dbReference type="NCBI Taxonomy" id="1348065"/>
    <lineage>
        <taxon>Eukaryota</taxon>
        <taxon>Metazoa</taxon>
        <taxon>Ecdysozoa</taxon>
        <taxon>Arthropoda</taxon>
        <taxon>Hexapoda</taxon>
        <taxon>Collembola</taxon>
        <taxon>Neelipleona</taxon>
        <taxon>Neelidae</taxon>
        <taxon>Neelus</taxon>
    </lineage>
</organism>
<feature type="transmembrane region" description="Helical" evidence="1">
    <location>
        <begin position="51"/>
        <end position="71"/>
    </location>
</feature>
<geneLocation type="mitochondrion" evidence="3"/>
<accession>A0A6B9IQ61</accession>
<keyword evidence="3" id="KW-0496">Mitochondrion</keyword>
<keyword evidence="1" id="KW-0812">Transmembrane</keyword>
<name>A0A6B9IQ61_9HEXA</name>
<evidence type="ECO:0000256" key="1">
    <source>
        <dbReference type="SAM" id="Phobius"/>
    </source>
</evidence>
<evidence type="ECO:0000256" key="2">
    <source>
        <dbReference type="SAM" id="SignalP"/>
    </source>
</evidence>
<keyword evidence="1" id="KW-0472">Membrane</keyword>
<proteinExistence type="predicted"/>
<reference evidence="3" key="1">
    <citation type="journal article" date="2019" name="Diversity">
        <title>Mitochondrial Genome Diversity in Collembola: Phylogeny, Dating and Gene Order.</title>
        <authorList>
            <person name="Leo C."/>
            <person name="Carapelli A."/>
            <person name="Cicconardi F."/>
            <person name="Frati F."/>
            <person name="Nardi F."/>
        </authorList>
    </citation>
    <scope>NUCLEOTIDE SEQUENCE</scope>
</reference>